<dbReference type="Proteomes" id="UP000198520">
    <property type="component" value="Unassembled WGS sequence"/>
</dbReference>
<evidence type="ECO:0000313" key="3">
    <source>
        <dbReference type="Proteomes" id="UP000198520"/>
    </source>
</evidence>
<evidence type="ECO:0000313" key="2">
    <source>
        <dbReference type="EMBL" id="SFE82773.1"/>
    </source>
</evidence>
<feature type="compositionally biased region" description="Acidic residues" evidence="1">
    <location>
        <begin position="82"/>
        <end position="99"/>
    </location>
</feature>
<dbReference type="EMBL" id="FONZ01000001">
    <property type="protein sequence ID" value="SFE82773.1"/>
    <property type="molecule type" value="Genomic_DNA"/>
</dbReference>
<dbReference type="RefSeq" id="WP_177191258.1">
    <property type="nucleotide sequence ID" value="NZ_BNAN01000001.1"/>
</dbReference>
<name>A0A1I2DR44_9MICO</name>
<organism evidence="2 3">
    <name type="scientific">Flavimobilis marinus</name>
    <dbReference type="NCBI Taxonomy" id="285351"/>
    <lineage>
        <taxon>Bacteria</taxon>
        <taxon>Bacillati</taxon>
        <taxon>Actinomycetota</taxon>
        <taxon>Actinomycetes</taxon>
        <taxon>Micrococcales</taxon>
        <taxon>Jonesiaceae</taxon>
        <taxon>Flavimobilis</taxon>
    </lineage>
</organism>
<gene>
    <name evidence="2" type="ORF">SAMN04488035_0673</name>
</gene>
<feature type="region of interest" description="Disordered" evidence="1">
    <location>
        <begin position="1"/>
        <end position="99"/>
    </location>
</feature>
<keyword evidence="3" id="KW-1185">Reference proteome</keyword>
<dbReference type="AlphaFoldDB" id="A0A1I2DR44"/>
<accession>A0A1I2DR44</accession>
<proteinExistence type="predicted"/>
<reference evidence="3" key="1">
    <citation type="submission" date="2016-10" db="EMBL/GenBank/DDBJ databases">
        <authorList>
            <person name="Varghese N."/>
            <person name="Submissions S."/>
        </authorList>
    </citation>
    <scope>NUCLEOTIDE SEQUENCE [LARGE SCALE GENOMIC DNA]</scope>
    <source>
        <strain evidence="3">DSM 19083</strain>
    </source>
</reference>
<evidence type="ECO:0000256" key="1">
    <source>
        <dbReference type="SAM" id="MobiDB-lite"/>
    </source>
</evidence>
<dbReference type="STRING" id="285351.SAMN04488035_0673"/>
<protein>
    <submittedName>
        <fullName evidence="2">Uncharacterized protein</fullName>
    </submittedName>
</protein>
<sequence length="99" mass="10039">MSTVPGDDAARDAGLLDQEPSSLIEAVEAVEADRATAGSPLGSRDAEEYQPAPARPDLAGEADEADVAEQAAVVPLPPAGALDDDAAGEIEDEELDAPE</sequence>